<keyword evidence="1" id="KW-0812">Transmembrane</keyword>
<feature type="signal peptide" evidence="2">
    <location>
        <begin position="1"/>
        <end position="22"/>
    </location>
</feature>
<dbReference type="NCBIfam" id="TIGR03370">
    <property type="entry name" value="VPLPA-CTERM"/>
    <property type="match status" value="1"/>
</dbReference>
<keyword evidence="1" id="KW-0472">Membrane</keyword>
<accession>A0A4V2PD88</accession>
<name>A0A4V2PD88_9GAMM</name>
<gene>
    <name evidence="3" type="ORF">CLV83_3642</name>
</gene>
<protein>
    <submittedName>
        <fullName evidence="3">Putative secreted protein</fullName>
    </submittedName>
</protein>
<feature type="chain" id="PRO_5020303066" evidence="2">
    <location>
        <begin position="23"/>
        <end position="188"/>
    </location>
</feature>
<evidence type="ECO:0000256" key="2">
    <source>
        <dbReference type="SAM" id="SignalP"/>
    </source>
</evidence>
<evidence type="ECO:0000313" key="4">
    <source>
        <dbReference type="Proteomes" id="UP000294546"/>
    </source>
</evidence>
<evidence type="ECO:0000313" key="3">
    <source>
        <dbReference type="EMBL" id="TCK04226.1"/>
    </source>
</evidence>
<dbReference type="InterPro" id="IPR022472">
    <property type="entry name" value="VPLPA-CTERM"/>
</dbReference>
<feature type="transmembrane region" description="Helical" evidence="1">
    <location>
        <begin position="161"/>
        <end position="180"/>
    </location>
</feature>
<keyword evidence="4" id="KW-1185">Reference proteome</keyword>
<proteinExistence type="predicted"/>
<organism evidence="3 4">
    <name type="scientific">Marinobacterium mangrovicola</name>
    <dbReference type="NCBI Taxonomy" id="1476959"/>
    <lineage>
        <taxon>Bacteria</taxon>
        <taxon>Pseudomonadati</taxon>
        <taxon>Pseudomonadota</taxon>
        <taxon>Gammaproteobacteria</taxon>
        <taxon>Oceanospirillales</taxon>
        <taxon>Oceanospirillaceae</taxon>
        <taxon>Marinobacterium</taxon>
    </lineage>
</organism>
<reference evidence="3 4" key="1">
    <citation type="submission" date="2019-03" db="EMBL/GenBank/DDBJ databases">
        <title>Genomic Encyclopedia of Archaeal and Bacterial Type Strains, Phase II (KMG-II): from individual species to whole genera.</title>
        <authorList>
            <person name="Goeker M."/>
        </authorList>
    </citation>
    <scope>NUCLEOTIDE SEQUENCE [LARGE SCALE GENOMIC DNA]</scope>
    <source>
        <strain evidence="3 4">DSM 27697</strain>
    </source>
</reference>
<comment type="caution">
    <text evidence="3">The sequence shown here is derived from an EMBL/GenBank/DDBJ whole genome shotgun (WGS) entry which is preliminary data.</text>
</comment>
<dbReference type="RefSeq" id="WP_207894938.1">
    <property type="nucleotide sequence ID" value="NZ_SMFU01000011.1"/>
</dbReference>
<dbReference type="Proteomes" id="UP000294546">
    <property type="component" value="Unassembled WGS sequence"/>
</dbReference>
<dbReference type="AlphaFoldDB" id="A0A4V2PD88"/>
<evidence type="ECO:0000256" key="1">
    <source>
        <dbReference type="SAM" id="Phobius"/>
    </source>
</evidence>
<keyword evidence="2" id="KW-0732">Signal</keyword>
<keyword evidence="1" id="KW-1133">Transmembrane helix</keyword>
<dbReference type="EMBL" id="SMFU01000011">
    <property type="protein sequence ID" value="TCK04226.1"/>
    <property type="molecule type" value="Genomic_DNA"/>
</dbReference>
<sequence>MRQSILGAVALLLISFNSTVNAATLDVSITRSTDYADASIIALMGGSDTFNILDGETISSTLDTASVWTRASGLDGVSVALDWEQELTINGIAQSFFRSGEYTITNTQDSFSIFSQSASFDIGSGIVEVLAYAGDLDIFALGTQFVPLTYDFTYTERLSAVPVPAAAWLFGTALLGLAAIRRKKLKEA</sequence>